<dbReference type="GO" id="GO:0045296">
    <property type="term" value="F:cadherin binding"/>
    <property type="evidence" value="ECO:0007669"/>
    <property type="project" value="TreeGrafter"/>
</dbReference>
<dbReference type="SUPFAM" id="SSF49313">
    <property type="entry name" value="Cadherin-like"/>
    <property type="match status" value="4"/>
</dbReference>
<evidence type="ECO:0000313" key="12">
    <source>
        <dbReference type="Proteomes" id="UP000515135"/>
    </source>
</evidence>
<dbReference type="PANTHER" id="PTHR24027:SF442">
    <property type="entry name" value="PROTOCADHERIN-15 ISOFORM X1"/>
    <property type="match status" value="1"/>
</dbReference>
<keyword evidence="3" id="KW-0812">Transmembrane</keyword>
<proteinExistence type="predicted"/>
<dbReference type="Gene3D" id="2.60.40.60">
    <property type="entry name" value="Cadherins"/>
    <property type="match status" value="4"/>
</dbReference>
<dbReference type="SMART" id="SM00112">
    <property type="entry name" value="CA"/>
    <property type="match status" value="3"/>
</dbReference>
<dbReference type="GO" id="GO:0007156">
    <property type="term" value="P:homophilic cell adhesion via plasma membrane adhesion molecules"/>
    <property type="evidence" value="ECO:0007669"/>
    <property type="project" value="InterPro"/>
</dbReference>
<dbReference type="OrthoDB" id="6510378at2759"/>
<feature type="domain" description="Cadherin" evidence="11">
    <location>
        <begin position="213"/>
        <end position="322"/>
    </location>
</feature>
<sequence length="377" mass="38721">MSSVTLTYSSASYSVSEDASAGQYVITSADVTVTWTTSGGTTPFQIVSPVGSPFQVDSTGAVTVASSSGLDYETTNMYVVTVRANDNNGDTDQATVTIMVTDAAEAPTFSNLPASRAVPEDVSVGTAVFTLSAADQDVPAQTLAYTIVSQTPSDKFQLSGGVVQVGTALDYESEQTYTLTLRVEDDTSGTPLSAESTLTVTVNDVIDELPTFSASSYSGSVAEDQAFGTTVTWDAAVSVTDGDDGDTISYSLSGTNNDHFAVDSNTGVVTTARVLERDGADGVSAYTLVLTATDTAGNTGTATLSVTVNDVNDNSATCDPDVYYSSVEENTAADASVALLSCTDPDDGVNSNLAFSIVSGDDTTAKFAIEASTGQIK</sequence>
<keyword evidence="7" id="KW-1133">Transmembrane helix</keyword>
<dbReference type="KEGG" id="bbel:109469245"/>
<protein>
    <submittedName>
        <fullName evidence="13">Protocadherin-like wing polarity protein stan</fullName>
    </submittedName>
</protein>
<dbReference type="PANTHER" id="PTHR24027">
    <property type="entry name" value="CADHERIN-23"/>
    <property type="match status" value="1"/>
</dbReference>
<dbReference type="CDD" id="cd11304">
    <property type="entry name" value="Cadherin_repeat"/>
    <property type="match status" value="4"/>
</dbReference>
<dbReference type="GO" id="GO:0016342">
    <property type="term" value="C:catenin complex"/>
    <property type="evidence" value="ECO:0007669"/>
    <property type="project" value="TreeGrafter"/>
</dbReference>
<evidence type="ECO:0000256" key="8">
    <source>
        <dbReference type="ARBA" id="ARBA00023136"/>
    </source>
</evidence>
<keyword evidence="9" id="KW-1015">Disulfide bond</keyword>
<dbReference type="GO" id="GO:0016477">
    <property type="term" value="P:cell migration"/>
    <property type="evidence" value="ECO:0007669"/>
    <property type="project" value="TreeGrafter"/>
</dbReference>
<dbReference type="GO" id="GO:0044331">
    <property type="term" value="P:cell-cell adhesion mediated by cadherin"/>
    <property type="evidence" value="ECO:0007669"/>
    <property type="project" value="TreeGrafter"/>
</dbReference>
<dbReference type="GO" id="GO:0005509">
    <property type="term" value="F:calcium ion binding"/>
    <property type="evidence" value="ECO:0007669"/>
    <property type="project" value="UniProtKB-UniRule"/>
</dbReference>
<evidence type="ECO:0000259" key="11">
    <source>
        <dbReference type="PROSITE" id="PS50268"/>
    </source>
</evidence>
<keyword evidence="6 10" id="KW-0106">Calcium</keyword>
<dbReference type="PROSITE" id="PS50268">
    <property type="entry name" value="CADHERIN_2"/>
    <property type="match status" value="4"/>
</dbReference>
<dbReference type="Pfam" id="PF00028">
    <property type="entry name" value="Cadherin"/>
    <property type="match status" value="3"/>
</dbReference>
<keyword evidence="2" id="KW-0245">EGF-like domain</keyword>
<dbReference type="RefSeq" id="XP_019623283.1">
    <property type="nucleotide sequence ID" value="XM_019767724.1"/>
</dbReference>
<comment type="subcellular location">
    <subcellularLocation>
        <location evidence="1">Membrane</location>
        <topology evidence="1">Single-pass membrane protein</topology>
    </subcellularLocation>
</comment>
<evidence type="ECO:0000256" key="6">
    <source>
        <dbReference type="ARBA" id="ARBA00022837"/>
    </source>
</evidence>
<keyword evidence="12" id="KW-1185">Reference proteome</keyword>
<dbReference type="FunFam" id="2.60.40.60:FF:000058">
    <property type="entry name" value="FAT atypical cadherin 3"/>
    <property type="match status" value="1"/>
</dbReference>
<dbReference type="InterPro" id="IPR039808">
    <property type="entry name" value="Cadherin"/>
</dbReference>
<dbReference type="InterPro" id="IPR015919">
    <property type="entry name" value="Cadherin-like_sf"/>
</dbReference>
<keyword evidence="8" id="KW-0472">Membrane</keyword>
<dbReference type="GO" id="GO:0016339">
    <property type="term" value="P:calcium-dependent cell-cell adhesion via plasma membrane cell adhesion molecules"/>
    <property type="evidence" value="ECO:0007669"/>
    <property type="project" value="TreeGrafter"/>
</dbReference>
<evidence type="ECO:0000256" key="3">
    <source>
        <dbReference type="ARBA" id="ARBA00022692"/>
    </source>
</evidence>
<feature type="non-terminal residue" evidence="13">
    <location>
        <position position="377"/>
    </location>
</feature>
<feature type="domain" description="Cadherin" evidence="11">
    <location>
        <begin position="7"/>
        <end position="109"/>
    </location>
</feature>
<dbReference type="GO" id="GO:0034332">
    <property type="term" value="P:adherens junction organization"/>
    <property type="evidence" value="ECO:0007669"/>
    <property type="project" value="TreeGrafter"/>
</dbReference>
<dbReference type="GO" id="GO:0008013">
    <property type="term" value="F:beta-catenin binding"/>
    <property type="evidence" value="ECO:0007669"/>
    <property type="project" value="TreeGrafter"/>
</dbReference>
<dbReference type="GO" id="GO:0005912">
    <property type="term" value="C:adherens junction"/>
    <property type="evidence" value="ECO:0007669"/>
    <property type="project" value="TreeGrafter"/>
</dbReference>
<accession>A0A6P4YFR3</accession>
<evidence type="ECO:0000256" key="9">
    <source>
        <dbReference type="ARBA" id="ARBA00023157"/>
    </source>
</evidence>
<evidence type="ECO:0000256" key="5">
    <source>
        <dbReference type="ARBA" id="ARBA00022737"/>
    </source>
</evidence>
<dbReference type="GO" id="GO:0007043">
    <property type="term" value="P:cell-cell junction assembly"/>
    <property type="evidence" value="ECO:0007669"/>
    <property type="project" value="TreeGrafter"/>
</dbReference>
<organism evidence="12 13">
    <name type="scientific">Branchiostoma belcheri</name>
    <name type="common">Amphioxus</name>
    <dbReference type="NCBI Taxonomy" id="7741"/>
    <lineage>
        <taxon>Eukaryota</taxon>
        <taxon>Metazoa</taxon>
        <taxon>Chordata</taxon>
        <taxon>Cephalochordata</taxon>
        <taxon>Leptocardii</taxon>
        <taxon>Amphioxiformes</taxon>
        <taxon>Branchiostomatidae</taxon>
        <taxon>Branchiostoma</taxon>
    </lineage>
</organism>
<dbReference type="InterPro" id="IPR002126">
    <property type="entry name" value="Cadherin-like_dom"/>
</dbReference>
<feature type="domain" description="Cadherin" evidence="11">
    <location>
        <begin position="110"/>
        <end position="212"/>
    </location>
</feature>
<keyword evidence="4" id="KW-0732">Signal</keyword>
<evidence type="ECO:0000256" key="7">
    <source>
        <dbReference type="ARBA" id="ARBA00022989"/>
    </source>
</evidence>
<dbReference type="GO" id="GO:0000902">
    <property type="term" value="P:cell morphogenesis"/>
    <property type="evidence" value="ECO:0007669"/>
    <property type="project" value="TreeGrafter"/>
</dbReference>
<dbReference type="AlphaFoldDB" id="A0A6P4YFR3"/>
<name>A0A6P4YFR3_BRABE</name>
<evidence type="ECO:0000313" key="13">
    <source>
        <dbReference type="RefSeq" id="XP_019623283.1"/>
    </source>
</evidence>
<dbReference type="GeneID" id="109469245"/>
<evidence type="ECO:0000256" key="4">
    <source>
        <dbReference type="ARBA" id="ARBA00022729"/>
    </source>
</evidence>
<keyword evidence="5" id="KW-0677">Repeat</keyword>
<evidence type="ECO:0000256" key="2">
    <source>
        <dbReference type="ARBA" id="ARBA00022536"/>
    </source>
</evidence>
<gene>
    <name evidence="13" type="primary">LOC109469245</name>
</gene>
<dbReference type="Proteomes" id="UP000515135">
    <property type="component" value="Unplaced"/>
</dbReference>
<evidence type="ECO:0000256" key="1">
    <source>
        <dbReference type="ARBA" id="ARBA00004167"/>
    </source>
</evidence>
<feature type="domain" description="Cadherin" evidence="11">
    <location>
        <begin position="319"/>
        <end position="376"/>
    </location>
</feature>
<evidence type="ECO:0000256" key="10">
    <source>
        <dbReference type="PROSITE-ProRule" id="PRU00043"/>
    </source>
</evidence>
<dbReference type="PRINTS" id="PR00205">
    <property type="entry name" value="CADHERIN"/>
</dbReference>
<reference evidence="13" key="1">
    <citation type="submission" date="2025-08" db="UniProtKB">
        <authorList>
            <consortium name="RefSeq"/>
        </authorList>
    </citation>
    <scope>IDENTIFICATION</scope>
    <source>
        <tissue evidence="13">Gonad</tissue>
    </source>
</reference>